<dbReference type="SUPFAM" id="SSF56281">
    <property type="entry name" value="Metallo-hydrolase/oxidoreductase"/>
    <property type="match status" value="1"/>
</dbReference>
<dbReference type="RefSeq" id="WP_097654191.1">
    <property type="nucleotide sequence ID" value="NZ_LYXE01000127.1"/>
</dbReference>
<comment type="caution">
    <text evidence="2">The sequence shown here is derived from an EMBL/GenBank/DDBJ whole genome shotgun (WGS) entry which is preliminary data.</text>
</comment>
<dbReference type="SMART" id="SM00849">
    <property type="entry name" value="Lactamase_B"/>
    <property type="match status" value="1"/>
</dbReference>
<accession>A0A2H3KIB3</accession>
<keyword evidence="2" id="KW-0378">Hydrolase</keyword>
<evidence type="ECO:0000313" key="3">
    <source>
        <dbReference type="Proteomes" id="UP000220922"/>
    </source>
</evidence>
<dbReference type="Pfam" id="PF00753">
    <property type="entry name" value="Lactamase_B"/>
    <property type="match status" value="1"/>
</dbReference>
<name>A0A2H3KIB3_9CHLR</name>
<dbReference type="Proteomes" id="UP000220922">
    <property type="component" value="Unassembled WGS sequence"/>
</dbReference>
<dbReference type="AlphaFoldDB" id="A0A2H3KIB3"/>
<dbReference type="InterPro" id="IPR036866">
    <property type="entry name" value="RibonucZ/Hydroxyglut_hydro"/>
</dbReference>
<gene>
    <name evidence="2" type="ORF">A9Q02_03670</name>
</gene>
<keyword evidence="3" id="KW-1185">Reference proteome</keyword>
<feature type="domain" description="Metallo-beta-lactamase" evidence="1">
    <location>
        <begin position="16"/>
        <end position="217"/>
    </location>
</feature>
<reference evidence="2 3" key="1">
    <citation type="submission" date="2016-05" db="EMBL/GenBank/DDBJ databases">
        <authorList>
            <person name="Lavstsen T."/>
            <person name="Jespersen J.S."/>
        </authorList>
    </citation>
    <scope>NUCLEOTIDE SEQUENCE [LARGE SCALE GENOMIC DNA]</scope>
    <source>
        <strain evidence="2 3">B7-9</strain>
    </source>
</reference>
<dbReference type="Gene3D" id="3.60.15.10">
    <property type="entry name" value="Ribonuclease Z/Hydroxyacylglutathione hydrolase-like"/>
    <property type="match status" value="1"/>
</dbReference>
<dbReference type="PANTHER" id="PTHR42951">
    <property type="entry name" value="METALLO-BETA-LACTAMASE DOMAIN-CONTAINING"/>
    <property type="match status" value="1"/>
</dbReference>
<proteinExistence type="predicted"/>
<protein>
    <submittedName>
        <fullName evidence="2">MBL fold metallo-hydrolase</fullName>
    </submittedName>
</protein>
<organism evidence="2 3">
    <name type="scientific">Candidatus Chloroploca asiatica</name>
    <dbReference type="NCBI Taxonomy" id="1506545"/>
    <lineage>
        <taxon>Bacteria</taxon>
        <taxon>Bacillati</taxon>
        <taxon>Chloroflexota</taxon>
        <taxon>Chloroflexia</taxon>
        <taxon>Chloroflexales</taxon>
        <taxon>Chloroflexineae</taxon>
        <taxon>Oscillochloridaceae</taxon>
        <taxon>Candidatus Chloroploca</taxon>
    </lineage>
</organism>
<dbReference type="InterPro" id="IPR001279">
    <property type="entry name" value="Metallo-B-lactamas"/>
</dbReference>
<dbReference type="CDD" id="cd07743">
    <property type="entry name" value="metallo-hydrolase-like_MBL-fold"/>
    <property type="match status" value="1"/>
</dbReference>
<dbReference type="InterPro" id="IPR050855">
    <property type="entry name" value="NDM-1-like"/>
</dbReference>
<dbReference type="PANTHER" id="PTHR42951:SF14">
    <property type="entry name" value="METALLO-BETA-LACTAMASE SUPERFAMILY PROTEIN"/>
    <property type="match status" value="1"/>
</dbReference>
<dbReference type="EMBL" id="LYXE01000127">
    <property type="protein sequence ID" value="PDV97564.1"/>
    <property type="molecule type" value="Genomic_DNA"/>
</dbReference>
<sequence length="309" mass="31963">MTLQQLSGRVAYLPGANNLGVIATGDGGAIIVDSGIDKDAARGLKKALVAAGLTPRAIISTHHHADHVGGNAFLLKQYPELQVYATPFEAALIQHPLLEPIYLSGGACPPAALRGKWVLAPGSPVHHLLDDWLTVTVGMRRTTTIAGVELELIGLPGHSPAQIGVLVDSVCLAADGFFGPAVLAKHGGVPYTHDVAAQLASLVALASLEVDWFVPGHGAVATRAEIGEHLAANEVAVRGASDLVRAALNEAGDLATITSRVLGMIGHSLAGVAQYAIFSGAVGAHLTYLEQQGEARLELIDTRLIWAAG</sequence>
<dbReference type="OrthoDB" id="9761531at2"/>
<dbReference type="GO" id="GO:0016787">
    <property type="term" value="F:hydrolase activity"/>
    <property type="evidence" value="ECO:0007669"/>
    <property type="project" value="UniProtKB-KW"/>
</dbReference>
<evidence type="ECO:0000313" key="2">
    <source>
        <dbReference type="EMBL" id="PDV97564.1"/>
    </source>
</evidence>
<evidence type="ECO:0000259" key="1">
    <source>
        <dbReference type="SMART" id="SM00849"/>
    </source>
</evidence>